<dbReference type="Proteomes" id="UP000548826">
    <property type="component" value="Unassembled WGS sequence"/>
</dbReference>
<accession>A0A823J8X8</accession>
<dbReference type="AlphaFoldDB" id="A0A823J8X8"/>
<dbReference type="InterPro" id="IPR025127">
    <property type="entry name" value="DUF4054"/>
</dbReference>
<name>A0A823J8X8_LISMN</name>
<reference evidence="1 2" key="1">
    <citation type="submission" date="2019-04" db="EMBL/GenBank/DDBJ databases">
        <authorList>
            <person name="Ashton P.M."/>
            <person name="Dallman T."/>
            <person name="Nair S."/>
            <person name="De Pinna E."/>
            <person name="Peters T."/>
            <person name="Grant K."/>
        </authorList>
    </citation>
    <scope>NUCLEOTIDE SEQUENCE [LARGE SCALE GENOMIC DNA]</scope>
    <source>
        <strain evidence="1 2">429821</strain>
    </source>
</reference>
<protein>
    <submittedName>
        <fullName evidence="1">DUF4054 domain-containing protein</fullName>
    </submittedName>
</protein>
<evidence type="ECO:0000313" key="2">
    <source>
        <dbReference type="Proteomes" id="UP000548826"/>
    </source>
</evidence>
<proteinExistence type="predicted"/>
<dbReference type="Pfam" id="PF13262">
    <property type="entry name" value="DUF4054"/>
    <property type="match status" value="1"/>
</dbReference>
<dbReference type="RefSeq" id="WP_180704337.1">
    <property type="nucleotide sequence ID" value="NZ_JABMDR010000004.1"/>
</dbReference>
<comment type="caution">
    <text evidence="1">The sequence shown here is derived from an EMBL/GenBank/DDBJ whole genome shotgun (WGS) entry which is preliminary data.</text>
</comment>
<sequence length="111" mass="12221">MKTDVDRLKLTASELVNVSNDSLQLHIDDAYSEVQAKGFPESLEERANRYLAAHLATLSNKDVKSEAVGSLKREYYEIKGDTGLLSTEYGQEYARLLKEANGGSGLNLVVV</sequence>
<evidence type="ECO:0000313" key="1">
    <source>
        <dbReference type="EMBL" id="EAG9855452.1"/>
    </source>
</evidence>
<organism evidence="1 2">
    <name type="scientific">Listeria monocytogenes</name>
    <dbReference type="NCBI Taxonomy" id="1639"/>
    <lineage>
        <taxon>Bacteria</taxon>
        <taxon>Bacillati</taxon>
        <taxon>Bacillota</taxon>
        <taxon>Bacilli</taxon>
        <taxon>Bacillales</taxon>
        <taxon>Listeriaceae</taxon>
        <taxon>Listeria</taxon>
    </lineage>
</organism>
<dbReference type="EMBL" id="AABEQV010000001">
    <property type="protein sequence ID" value="EAG9855452.1"/>
    <property type="molecule type" value="Genomic_DNA"/>
</dbReference>
<gene>
    <name evidence="1" type="ORF">D4C60_00420</name>
</gene>